<evidence type="ECO:0000256" key="1">
    <source>
        <dbReference type="SAM" id="MobiDB-lite"/>
    </source>
</evidence>
<accession>A0A6A6XST5</accession>
<name>A0A6A6XST5_9PLEO</name>
<gene>
    <name evidence="2" type="ORF">K505DRAFT_356969</name>
</gene>
<dbReference type="EMBL" id="MU001771">
    <property type="protein sequence ID" value="KAF2799085.1"/>
    <property type="molecule type" value="Genomic_DNA"/>
</dbReference>
<organism evidence="2 3">
    <name type="scientific">Melanomma pulvis-pyrius CBS 109.77</name>
    <dbReference type="NCBI Taxonomy" id="1314802"/>
    <lineage>
        <taxon>Eukaryota</taxon>
        <taxon>Fungi</taxon>
        <taxon>Dikarya</taxon>
        <taxon>Ascomycota</taxon>
        <taxon>Pezizomycotina</taxon>
        <taxon>Dothideomycetes</taxon>
        <taxon>Pleosporomycetidae</taxon>
        <taxon>Pleosporales</taxon>
        <taxon>Melanommataceae</taxon>
        <taxon>Melanomma</taxon>
    </lineage>
</organism>
<proteinExistence type="predicted"/>
<feature type="region of interest" description="Disordered" evidence="1">
    <location>
        <begin position="83"/>
        <end position="104"/>
    </location>
</feature>
<dbReference type="AlphaFoldDB" id="A0A6A6XST5"/>
<feature type="compositionally biased region" description="Basic and acidic residues" evidence="1">
    <location>
        <begin position="88"/>
        <end position="98"/>
    </location>
</feature>
<reference evidence="2" key="1">
    <citation type="journal article" date="2020" name="Stud. Mycol.">
        <title>101 Dothideomycetes genomes: a test case for predicting lifestyles and emergence of pathogens.</title>
        <authorList>
            <person name="Haridas S."/>
            <person name="Albert R."/>
            <person name="Binder M."/>
            <person name="Bloem J."/>
            <person name="Labutti K."/>
            <person name="Salamov A."/>
            <person name="Andreopoulos B."/>
            <person name="Baker S."/>
            <person name="Barry K."/>
            <person name="Bills G."/>
            <person name="Bluhm B."/>
            <person name="Cannon C."/>
            <person name="Castanera R."/>
            <person name="Culley D."/>
            <person name="Daum C."/>
            <person name="Ezra D."/>
            <person name="Gonzalez J."/>
            <person name="Henrissat B."/>
            <person name="Kuo A."/>
            <person name="Liang C."/>
            <person name="Lipzen A."/>
            <person name="Lutzoni F."/>
            <person name="Magnuson J."/>
            <person name="Mondo S."/>
            <person name="Nolan M."/>
            <person name="Ohm R."/>
            <person name="Pangilinan J."/>
            <person name="Park H.-J."/>
            <person name="Ramirez L."/>
            <person name="Alfaro M."/>
            <person name="Sun H."/>
            <person name="Tritt A."/>
            <person name="Yoshinaga Y."/>
            <person name="Zwiers L.-H."/>
            <person name="Turgeon B."/>
            <person name="Goodwin S."/>
            <person name="Spatafora J."/>
            <person name="Crous P."/>
            <person name="Grigoriev I."/>
        </authorList>
    </citation>
    <scope>NUCLEOTIDE SEQUENCE</scope>
    <source>
        <strain evidence="2">CBS 109.77</strain>
    </source>
</reference>
<keyword evidence="3" id="KW-1185">Reference proteome</keyword>
<evidence type="ECO:0000313" key="2">
    <source>
        <dbReference type="EMBL" id="KAF2799085.1"/>
    </source>
</evidence>
<protein>
    <submittedName>
        <fullName evidence="2">Uncharacterized protein</fullName>
    </submittedName>
</protein>
<evidence type="ECO:0000313" key="3">
    <source>
        <dbReference type="Proteomes" id="UP000799757"/>
    </source>
</evidence>
<dbReference type="Proteomes" id="UP000799757">
    <property type="component" value="Unassembled WGS sequence"/>
</dbReference>
<sequence length="104" mass="11921">MVCRDYPDSCVVDYEGTCHTIAQLMPAARTVCQHLENDSFGADEKEHEKARLNGLTVQFFNLESIHAFLYYCETIHDVKVDDEDKYDAEDNPKRKTEGVHAPLK</sequence>